<reference evidence="1" key="1">
    <citation type="submission" date="2022-10" db="EMBL/GenBank/DDBJ databases">
        <title>Culturing micro-colonial fungi from biological soil crusts in the Mojave desert and describing Neophaeococcomyces mojavensis, and introducing the new genera and species Taxawa tesnikishii.</title>
        <authorList>
            <person name="Kurbessoian T."/>
            <person name="Stajich J.E."/>
        </authorList>
    </citation>
    <scope>NUCLEOTIDE SEQUENCE</scope>
    <source>
        <strain evidence="1">JES_112</strain>
    </source>
</reference>
<protein>
    <submittedName>
        <fullName evidence="1">Uncharacterized protein</fullName>
    </submittedName>
</protein>
<sequence length="575" mass="65725">MEALDIFDVEVRAAVSQLQENFSSHEFQTCYYCYIYENYDFNAASLRLSGVPPKLVDIDRSLRDYGPKGNVSQDVTADLGVLPAEIWQMVCSYLDFKSLASLRLASSGLTDIAAEYLVDRIRIDASFESLKRLKGIADNDCLRKNVKEIIFEGGLLANVGCVHSYMKHFDLEHHQRDKPQKPLKGKGFDRAMRLYTRNIAKWEKEIEDKYRAYRKKYEAQQLLLLGPKAHLFECMNKFPNLKHVVLRTDAQCDHMLSQRFKTKFCNDCAVPLSIETAPTTWQLEHILRPGILTLSGRILSPKFFDGTGFRDQNWLNSVFADLYFVQLMFRPEGETLQQLASLQSPVQHIRMLENGHLASALSTCHNLRSLTINFYPSHGMVTSTALDDILLPNHVFPKLKSLDLDFFTTTEDALLEVLECQPALESFCIAFAHLSAGSWPSVIHRMRRNLKLGDFYCQGYMEDGDRLYPMDLCERDAWTDGERLTLATCVDCYVTDSEYPEKRDDELTEDEHDQIYNPLRCMDEDFDEDTELTLTFGSLSGDEEDEIGNDDSNEDTDMDSLPDLESSSEGAMDVD</sequence>
<keyword evidence="2" id="KW-1185">Reference proteome</keyword>
<dbReference type="Proteomes" id="UP001172386">
    <property type="component" value="Unassembled WGS sequence"/>
</dbReference>
<proteinExistence type="predicted"/>
<organism evidence="1 2">
    <name type="scientific">Neophaeococcomyces mojaviensis</name>
    <dbReference type="NCBI Taxonomy" id="3383035"/>
    <lineage>
        <taxon>Eukaryota</taxon>
        <taxon>Fungi</taxon>
        <taxon>Dikarya</taxon>
        <taxon>Ascomycota</taxon>
        <taxon>Pezizomycotina</taxon>
        <taxon>Eurotiomycetes</taxon>
        <taxon>Chaetothyriomycetidae</taxon>
        <taxon>Chaetothyriales</taxon>
        <taxon>Chaetothyriales incertae sedis</taxon>
        <taxon>Neophaeococcomyces</taxon>
    </lineage>
</organism>
<evidence type="ECO:0000313" key="1">
    <source>
        <dbReference type="EMBL" id="KAJ9655710.1"/>
    </source>
</evidence>
<accession>A0ACC3A5R7</accession>
<dbReference type="EMBL" id="JAPDRQ010000091">
    <property type="protein sequence ID" value="KAJ9655710.1"/>
    <property type="molecule type" value="Genomic_DNA"/>
</dbReference>
<comment type="caution">
    <text evidence="1">The sequence shown here is derived from an EMBL/GenBank/DDBJ whole genome shotgun (WGS) entry which is preliminary data.</text>
</comment>
<gene>
    <name evidence="1" type="ORF">H2198_005507</name>
</gene>
<evidence type="ECO:0000313" key="2">
    <source>
        <dbReference type="Proteomes" id="UP001172386"/>
    </source>
</evidence>
<name>A0ACC3A5R7_9EURO</name>